<protein>
    <recommendedName>
        <fullName evidence="4">Transmembrane protein</fullName>
    </recommendedName>
</protein>
<keyword evidence="1" id="KW-1133">Transmembrane helix</keyword>
<sequence>MQNIMLINHIYIYAYMITYPENHVGKVILYKAIQYQDKLQSFIINNTQIGILKIYLRNKNLIYICQCLQKEDNVFFLLINQIYIYIYIYIYILCFIYLQIIFFKNLIYKINFYQYTFLFYLNKIKEKNIIYIYLYIYIFEI</sequence>
<dbReference type="RefSeq" id="XP_004040094.1">
    <property type="nucleotide sequence ID" value="XM_004040046.1"/>
</dbReference>
<dbReference type="GeneID" id="14911004"/>
<organism evidence="2 3">
    <name type="scientific">Ichthyophthirius multifiliis</name>
    <name type="common">White spot disease agent</name>
    <name type="synonym">Ich</name>
    <dbReference type="NCBI Taxonomy" id="5932"/>
    <lineage>
        <taxon>Eukaryota</taxon>
        <taxon>Sar</taxon>
        <taxon>Alveolata</taxon>
        <taxon>Ciliophora</taxon>
        <taxon>Intramacronucleata</taxon>
        <taxon>Oligohymenophorea</taxon>
        <taxon>Hymenostomatida</taxon>
        <taxon>Ophryoglenina</taxon>
        <taxon>Ichthyophthirius</taxon>
    </lineage>
</organism>
<evidence type="ECO:0000256" key="1">
    <source>
        <dbReference type="SAM" id="Phobius"/>
    </source>
</evidence>
<name>G0QIZ7_ICHMU</name>
<dbReference type="InParanoid" id="G0QIZ7"/>
<evidence type="ECO:0000313" key="3">
    <source>
        <dbReference type="Proteomes" id="UP000008983"/>
    </source>
</evidence>
<feature type="transmembrane region" description="Helical" evidence="1">
    <location>
        <begin position="82"/>
        <end position="103"/>
    </location>
</feature>
<evidence type="ECO:0000313" key="2">
    <source>
        <dbReference type="EMBL" id="EGR34790.1"/>
    </source>
</evidence>
<keyword evidence="1" id="KW-0472">Membrane</keyword>
<dbReference type="EMBL" id="GL983044">
    <property type="protein sequence ID" value="EGR34790.1"/>
    <property type="molecule type" value="Genomic_DNA"/>
</dbReference>
<keyword evidence="1" id="KW-0812">Transmembrane</keyword>
<dbReference type="Proteomes" id="UP000008983">
    <property type="component" value="Unassembled WGS sequence"/>
</dbReference>
<evidence type="ECO:0008006" key="4">
    <source>
        <dbReference type="Google" id="ProtNLM"/>
    </source>
</evidence>
<keyword evidence="3" id="KW-1185">Reference proteome</keyword>
<accession>G0QIZ7</accession>
<proteinExistence type="predicted"/>
<gene>
    <name evidence="2" type="ORF">IMG5_001670</name>
</gene>
<dbReference type="AlphaFoldDB" id="G0QIZ7"/>
<reference evidence="2 3" key="1">
    <citation type="submission" date="2011-07" db="EMBL/GenBank/DDBJ databases">
        <authorList>
            <person name="Coyne R."/>
            <person name="Brami D."/>
            <person name="Johnson J."/>
            <person name="Hostetler J."/>
            <person name="Hannick L."/>
            <person name="Clark T."/>
            <person name="Cassidy-Hanley D."/>
            <person name="Inman J."/>
        </authorList>
    </citation>
    <scope>NUCLEOTIDE SEQUENCE [LARGE SCALE GENOMIC DNA]</scope>
    <source>
        <strain evidence="2 3">G5</strain>
    </source>
</reference>